<evidence type="ECO:0000313" key="1">
    <source>
        <dbReference type="EMBL" id="TGY08977.1"/>
    </source>
</evidence>
<evidence type="ECO:0008006" key="3">
    <source>
        <dbReference type="Google" id="ProtNLM"/>
    </source>
</evidence>
<accession>A0A4S2B4B0</accession>
<proteinExistence type="predicted"/>
<comment type="caution">
    <text evidence="1">The sequence shown here is derived from an EMBL/GenBank/DDBJ whole genome shotgun (WGS) entry which is preliminary data.</text>
</comment>
<dbReference type="AlphaFoldDB" id="A0A4S2B4B0"/>
<dbReference type="EMBL" id="SRYZ01000004">
    <property type="protein sequence ID" value="TGY08977.1"/>
    <property type="molecule type" value="Genomic_DNA"/>
</dbReference>
<protein>
    <recommendedName>
        <fullName evidence="3">6-bladed beta-propeller</fullName>
    </recommendedName>
</protein>
<sequence length="365" mass="42112">MYLCLFSIMKRYNVMKKFFLCLLSLGLLLMSCKQNEKIYSDATLVDYDDFKEIIELKAETIAGFDSLFLAPTHLCAYDSMLITINKRSDKRILVFNVNTEKKVAEHISVGQGPGEMLLPRIVGNDDSKILISDLIKSTVLEYSMEDFFKSGELQYTKFISLQKPISGEVRLLKDRLIGDVSRNTSFLFYEFNSEGEVVDSIGRYPEANWEITDVEKKNVYSFSFTTNQQDRIAVCYNWTDLIDIYDREGNLLNRIHGPRYFASHFEEFNDGKVNSSSRVKGETRDAYFSPVHVGDEFWVLFSGKSEDEDGYNILAEQIFVFGWDGTPRKIFKLDKGVLAFTVNEKMRKIYGISNSPDYHILTFSY</sequence>
<organism evidence="1 2">
    <name type="scientific">Bacteroides muris</name>
    <name type="common">ex Afrizal et al. 2022</name>
    <dbReference type="NCBI Taxonomy" id="2516960"/>
    <lineage>
        <taxon>Bacteria</taxon>
        <taxon>Pseudomonadati</taxon>
        <taxon>Bacteroidota</taxon>
        <taxon>Bacteroidia</taxon>
        <taxon>Bacteroidales</taxon>
        <taxon>Bacteroidaceae</taxon>
        <taxon>Bacteroides</taxon>
    </lineage>
</organism>
<dbReference type="Pfam" id="PF15869">
    <property type="entry name" value="TolB_like"/>
    <property type="match status" value="1"/>
</dbReference>
<keyword evidence="2" id="KW-1185">Reference proteome</keyword>
<reference evidence="1 2" key="1">
    <citation type="submission" date="2019-04" db="EMBL/GenBank/DDBJ databases">
        <title>Microbes associate with the intestines of laboratory mice.</title>
        <authorList>
            <person name="Navarre W."/>
            <person name="Wong E."/>
            <person name="Huang K."/>
            <person name="Tropini C."/>
            <person name="Ng K."/>
            <person name="Yu B."/>
        </authorList>
    </citation>
    <scope>NUCLEOTIDE SEQUENCE [LARGE SCALE GENOMIC DNA]</scope>
    <source>
        <strain evidence="1 2">NM69_E16B</strain>
    </source>
</reference>
<name>A0A4S2B4B0_9BACE</name>
<evidence type="ECO:0000313" key="2">
    <source>
        <dbReference type="Proteomes" id="UP000310532"/>
    </source>
</evidence>
<gene>
    <name evidence="1" type="ORF">E5355_03640</name>
</gene>
<dbReference type="Proteomes" id="UP000310532">
    <property type="component" value="Unassembled WGS sequence"/>
</dbReference>